<comment type="catalytic activity">
    <reaction evidence="8">
        <text>Couples ATP hydrolysis with the unwinding of duplex DNA by translocating in the 3'-5' direction.</text>
        <dbReference type="EC" id="5.6.2.4"/>
    </reaction>
</comment>
<keyword evidence="7" id="KW-0413">Isomerase</keyword>
<dbReference type="GO" id="GO:0005829">
    <property type="term" value="C:cytosol"/>
    <property type="evidence" value="ECO:0007669"/>
    <property type="project" value="TreeGrafter"/>
</dbReference>
<dbReference type="GO" id="GO:0043138">
    <property type="term" value="F:3'-5' DNA helicase activity"/>
    <property type="evidence" value="ECO:0007669"/>
    <property type="project" value="UniProtKB-EC"/>
</dbReference>
<proteinExistence type="inferred from homology"/>
<dbReference type="InterPro" id="IPR027417">
    <property type="entry name" value="P-loop_NTPase"/>
</dbReference>
<dbReference type="GO" id="GO:0016787">
    <property type="term" value="F:hydrolase activity"/>
    <property type="evidence" value="ECO:0007669"/>
    <property type="project" value="UniProtKB-UniRule"/>
</dbReference>
<dbReference type="Gene3D" id="1.10.10.160">
    <property type="match status" value="1"/>
</dbReference>
<dbReference type="InterPro" id="IPR005751">
    <property type="entry name" value="ATP-dep_DNA_helicase_PcrA"/>
</dbReference>
<dbReference type="NCBIfam" id="TIGR01073">
    <property type="entry name" value="pcrA"/>
    <property type="match status" value="1"/>
</dbReference>
<gene>
    <name evidence="14" type="primary">pcrA</name>
    <name evidence="14" type="ORF">H9901_00675</name>
</gene>
<dbReference type="InterPro" id="IPR000212">
    <property type="entry name" value="DNA_helicase_UvrD/REP"/>
</dbReference>
<dbReference type="PANTHER" id="PTHR11070">
    <property type="entry name" value="UVRD / RECB / PCRA DNA HELICASE FAMILY MEMBER"/>
    <property type="match status" value="1"/>
</dbReference>
<dbReference type="PROSITE" id="PS51217">
    <property type="entry name" value="UVRD_HELICASE_CTER"/>
    <property type="match status" value="1"/>
</dbReference>
<dbReference type="FunFam" id="1.10.10.160:FF:000001">
    <property type="entry name" value="ATP-dependent DNA helicase"/>
    <property type="match status" value="1"/>
</dbReference>
<organism evidence="14 15">
    <name type="scientific">Candidatus Paralactobacillus gallistercoris</name>
    <dbReference type="NCBI Taxonomy" id="2838724"/>
    <lineage>
        <taxon>Bacteria</taxon>
        <taxon>Bacillati</taxon>
        <taxon>Bacillota</taxon>
        <taxon>Bacilli</taxon>
        <taxon>Lactobacillales</taxon>
        <taxon>Lactobacillaceae</taxon>
        <taxon>Lactobacillus</taxon>
    </lineage>
</organism>
<evidence type="ECO:0000256" key="4">
    <source>
        <dbReference type="ARBA" id="ARBA00022806"/>
    </source>
</evidence>
<dbReference type="Gene3D" id="1.10.486.10">
    <property type="entry name" value="PCRA, domain 4"/>
    <property type="match status" value="1"/>
</dbReference>
<reference evidence="14" key="2">
    <citation type="submission" date="2021-04" db="EMBL/GenBank/DDBJ databases">
        <authorList>
            <person name="Gilroy R."/>
        </authorList>
    </citation>
    <scope>NUCLEOTIDE SEQUENCE</scope>
    <source>
        <strain evidence="14">F6-6636</strain>
    </source>
</reference>
<accession>A0A948TIR5</accession>
<dbReference type="PROSITE" id="PS51198">
    <property type="entry name" value="UVRD_HELICASE_ATP_BIND"/>
    <property type="match status" value="1"/>
</dbReference>
<evidence type="ECO:0000256" key="6">
    <source>
        <dbReference type="ARBA" id="ARBA00023125"/>
    </source>
</evidence>
<dbReference type="Pfam" id="PF00580">
    <property type="entry name" value="UvrD-helicase"/>
    <property type="match status" value="1"/>
</dbReference>
<dbReference type="InterPro" id="IPR014016">
    <property type="entry name" value="UvrD-like_ATP-bd"/>
</dbReference>
<dbReference type="GO" id="GO:0033202">
    <property type="term" value="C:DNA helicase complex"/>
    <property type="evidence" value="ECO:0007669"/>
    <property type="project" value="TreeGrafter"/>
</dbReference>
<feature type="binding site" evidence="10">
    <location>
        <begin position="31"/>
        <end position="38"/>
    </location>
    <ligand>
        <name>ATP</name>
        <dbReference type="ChEBI" id="CHEBI:30616"/>
    </ligand>
</feature>
<evidence type="ECO:0000256" key="2">
    <source>
        <dbReference type="ARBA" id="ARBA00022741"/>
    </source>
</evidence>
<keyword evidence="5 10" id="KW-0067">ATP-binding</keyword>
<dbReference type="EMBL" id="JAHLFS010000010">
    <property type="protein sequence ID" value="MBU3851216.1"/>
    <property type="molecule type" value="Genomic_DNA"/>
</dbReference>
<dbReference type="CDD" id="cd17932">
    <property type="entry name" value="DEXQc_UvrD"/>
    <property type="match status" value="1"/>
</dbReference>
<dbReference type="GO" id="GO:0000725">
    <property type="term" value="P:recombinational repair"/>
    <property type="evidence" value="ECO:0007669"/>
    <property type="project" value="TreeGrafter"/>
</dbReference>
<dbReference type="Gene3D" id="3.40.50.300">
    <property type="entry name" value="P-loop containing nucleotide triphosphate hydrolases"/>
    <property type="match status" value="2"/>
</dbReference>
<dbReference type="Proteomes" id="UP000777303">
    <property type="component" value="Unassembled WGS sequence"/>
</dbReference>
<dbReference type="EC" id="5.6.2.4" evidence="11"/>
<dbReference type="InterPro" id="IPR013986">
    <property type="entry name" value="DExx_box_DNA_helicase_dom_sf"/>
</dbReference>
<evidence type="ECO:0000259" key="12">
    <source>
        <dbReference type="PROSITE" id="PS51198"/>
    </source>
</evidence>
<evidence type="ECO:0000256" key="7">
    <source>
        <dbReference type="ARBA" id="ARBA00023235"/>
    </source>
</evidence>
<evidence type="ECO:0000256" key="3">
    <source>
        <dbReference type="ARBA" id="ARBA00022801"/>
    </source>
</evidence>
<evidence type="ECO:0000259" key="13">
    <source>
        <dbReference type="PROSITE" id="PS51217"/>
    </source>
</evidence>
<evidence type="ECO:0000256" key="11">
    <source>
        <dbReference type="RuleBase" id="RU364053"/>
    </source>
</evidence>
<keyword evidence="6 11" id="KW-0238">DNA-binding</keyword>
<dbReference type="PANTHER" id="PTHR11070:SF2">
    <property type="entry name" value="ATP-DEPENDENT DNA HELICASE SRS2"/>
    <property type="match status" value="1"/>
</dbReference>
<evidence type="ECO:0000256" key="8">
    <source>
        <dbReference type="ARBA" id="ARBA00034617"/>
    </source>
</evidence>
<dbReference type="InterPro" id="IPR014017">
    <property type="entry name" value="DNA_helicase_UvrD-like_C"/>
</dbReference>
<evidence type="ECO:0000256" key="9">
    <source>
        <dbReference type="ARBA" id="ARBA00048988"/>
    </source>
</evidence>
<comment type="caution">
    <text evidence="14">The sequence shown here is derived from an EMBL/GenBank/DDBJ whole genome shotgun (WGS) entry which is preliminary data.</text>
</comment>
<keyword evidence="2 10" id="KW-0547">Nucleotide-binding</keyword>
<dbReference type="SUPFAM" id="SSF52540">
    <property type="entry name" value="P-loop containing nucleoside triphosphate hydrolases"/>
    <property type="match status" value="1"/>
</dbReference>
<sequence>MEDAQAAILAGMNDKQREAVLATQGPVLIMAGAGSGKTRVLTHRIAYLIEAEHVMPWHILAITFTNKAAREMKERVDALLPDSAKDVWISTFHALCVRILRREIEVLGYSRSFTISDSSAQLTLIKQIIKQKNLDPKKFEPRAILSAISRAKNNLMTPKDYLDSAKNVFEQVVGECYQAYQKQLQNDQAVDFDDLLLLTIKLFHQFPEVLQRYQSKFQYIHVDEYQDTNQAQYELVHLLAADNENICVAGDADQSIYGWRGANMANIMNFEKDYPHAQTIYLEQNYRSTKTILQAANQVIANNKYRKPKKLWTENDNGDQITYYRAQSEALYVVKQIQQQMRMHNYHYSDFAVLYRTNAQSRTIEEAFLKSNIPYKMIGSHRFYDRKEIKDVMAYLTLIVNPADAMSFQRIVNEPKRGIGATSLAKLRDFADEHDWSLLTAAQNVALTNITGKARKALQQFADTMQALIEMRQHLSVTDLTSAVLDKTGYLETLLQHHNLENETRVENINEFLSVTKQFDQTYEPEDEDSDALADFIADVALLSDQDDVDESKQEVTLMTLHAAKGLEFPVVFLVGMEEGIFPLSRAILDDKELEEERRLAYVGITRAKKKLYLTNAYGRMLYGRHQNNPASRFIDEINDDLLSIENGDGAALAHSYHFTPQSRTKRYSNSDGQHFAKTTVKTAGGSVGAEKQTWQPGDKVEHRKWGIGTVISVKNSGENMELNIAFPEVGIKKLMAVFAPIHRIEK</sequence>
<dbReference type="CDD" id="cd18807">
    <property type="entry name" value="SF1_C_UvrD"/>
    <property type="match status" value="1"/>
</dbReference>
<feature type="domain" description="UvrD-like helicase ATP-binding" evidence="12">
    <location>
        <begin position="10"/>
        <end position="289"/>
    </location>
</feature>
<dbReference type="GO" id="GO:0009314">
    <property type="term" value="P:response to radiation"/>
    <property type="evidence" value="ECO:0007669"/>
    <property type="project" value="UniProtKB-ARBA"/>
</dbReference>
<keyword evidence="3 10" id="KW-0378">Hydrolase</keyword>
<comment type="catalytic activity">
    <reaction evidence="9 11">
        <text>ATP + H2O = ADP + phosphate + H(+)</text>
        <dbReference type="Rhea" id="RHEA:13065"/>
        <dbReference type="ChEBI" id="CHEBI:15377"/>
        <dbReference type="ChEBI" id="CHEBI:15378"/>
        <dbReference type="ChEBI" id="CHEBI:30616"/>
        <dbReference type="ChEBI" id="CHEBI:43474"/>
        <dbReference type="ChEBI" id="CHEBI:456216"/>
        <dbReference type="EC" id="5.6.2.4"/>
    </reaction>
</comment>
<evidence type="ECO:0000313" key="14">
    <source>
        <dbReference type="EMBL" id="MBU3851216.1"/>
    </source>
</evidence>
<dbReference type="FunFam" id="1.10.486.10:FF:000003">
    <property type="entry name" value="ATP-dependent DNA helicase"/>
    <property type="match status" value="1"/>
</dbReference>
<evidence type="ECO:0000313" key="15">
    <source>
        <dbReference type="Proteomes" id="UP000777303"/>
    </source>
</evidence>
<evidence type="ECO:0000256" key="1">
    <source>
        <dbReference type="ARBA" id="ARBA00009922"/>
    </source>
</evidence>
<dbReference type="Pfam" id="PF13361">
    <property type="entry name" value="UvrD_C"/>
    <property type="match status" value="1"/>
</dbReference>
<comment type="similarity">
    <text evidence="1 11">Belongs to the helicase family. UvrD subfamily.</text>
</comment>
<keyword evidence="4 10" id="KW-0347">Helicase</keyword>
<evidence type="ECO:0000256" key="10">
    <source>
        <dbReference type="PROSITE-ProRule" id="PRU00560"/>
    </source>
</evidence>
<reference evidence="14" key="1">
    <citation type="journal article" date="2021" name="PeerJ">
        <title>Extensive microbial diversity within the chicken gut microbiome revealed by metagenomics and culture.</title>
        <authorList>
            <person name="Gilroy R."/>
            <person name="Ravi A."/>
            <person name="Getino M."/>
            <person name="Pursley I."/>
            <person name="Horton D.L."/>
            <person name="Alikhan N.F."/>
            <person name="Baker D."/>
            <person name="Gharbi K."/>
            <person name="Hall N."/>
            <person name="Watson M."/>
            <person name="Adriaenssens E.M."/>
            <person name="Foster-Nyarko E."/>
            <person name="Jarju S."/>
            <person name="Secka A."/>
            <person name="Antonio M."/>
            <person name="Oren A."/>
            <person name="Chaudhuri R.R."/>
            <person name="La Ragione R."/>
            <person name="Hildebrand F."/>
            <person name="Pallen M.J."/>
        </authorList>
    </citation>
    <scope>NUCLEOTIDE SEQUENCE</scope>
    <source>
        <strain evidence="14">F6-6636</strain>
    </source>
</reference>
<dbReference type="Pfam" id="PF21196">
    <property type="entry name" value="PcrA_UvrD_tudor"/>
    <property type="match status" value="1"/>
</dbReference>
<dbReference type="GO" id="GO:0003677">
    <property type="term" value="F:DNA binding"/>
    <property type="evidence" value="ECO:0007669"/>
    <property type="project" value="UniProtKB-KW"/>
</dbReference>
<dbReference type="GO" id="GO:0006260">
    <property type="term" value="P:DNA replication"/>
    <property type="evidence" value="ECO:0007669"/>
    <property type="project" value="InterPro"/>
</dbReference>
<name>A0A948TIR5_9LACO</name>
<feature type="domain" description="UvrD-like helicase C-terminal" evidence="13">
    <location>
        <begin position="290"/>
        <end position="566"/>
    </location>
</feature>
<dbReference type="GO" id="GO:0005524">
    <property type="term" value="F:ATP binding"/>
    <property type="evidence" value="ECO:0007669"/>
    <property type="project" value="UniProtKB-UniRule"/>
</dbReference>
<evidence type="ECO:0000256" key="5">
    <source>
        <dbReference type="ARBA" id="ARBA00022840"/>
    </source>
</evidence>
<protein>
    <recommendedName>
        <fullName evidence="11">ATP-dependent DNA helicase</fullName>
        <ecNumber evidence="11">5.6.2.4</ecNumber>
    </recommendedName>
</protein>
<dbReference type="AlphaFoldDB" id="A0A948TIR5"/>